<keyword evidence="4" id="KW-1185">Reference proteome</keyword>
<keyword evidence="2" id="KW-1133">Transmembrane helix</keyword>
<dbReference type="OrthoDB" id="2907197at2759"/>
<feature type="region of interest" description="Disordered" evidence="1">
    <location>
        <begin position="421"/>
        <end position="461"/>
    </location>
</feature>
<name>A0A9P7A8R6_9AGAM</name>
<dbReference type="AlphaFoldDB" id="A0A9P7A8R6"/>
<dbReference type="RefSeq" id="XP_041151977.1">
    <property type="nucleotide sequence ID" value="XM_041308016.1"/>
</dbReference>
<organism evidence="3 4">
    <name type="scientific">Suillus plorans</name>
    <dbReference type="NCBI Taxonomy" id="116603"/>
    <lineage>
        <taxon>Eukaryota</taxon>
        <taxon>Fungi</taxon>
        <taxon>Dikarya</taxon>
        <taxon>Basidiomycota</taxon>
        <taxon>Agaricomycotina</taxon>
        <taxon>Agaricomycetes</taxon>
        <taxon>Agaricomycetidae</taxon>
        <taxon>Boletales</taxon>
        <taxon>Suillineae</taxon>
        <taxon>Suillaceae</taxon>
        <taxon>Suillus</taxon>
    </lineage>
</organism>
<comment type="caution">
    <text evidence="3">The sequence shown here is derived from an EMBL/GenBank/DDBJ whole genome shotgun (WGS) entry which is preliminary data.</text>
</comment>
<dbReference type="EMBL" id="JABBWE010000142">
    <property type="protein sequence ID" value="KAG1784492.1"/>
    <property type="molecule type" value="Genomic_DNA"/>
</dbReference>
<keyword evidence="2" id="KW-0472">Membrane</keyword>
<sequence>MINKDFESKSFNRLERVRGYTKVNKRIDMRAGRITDQNSFLVGNLFVTILCMARILSIAILRSTGLFLNDVSRASINITTMKASPTTAKISGQLLTVVPTRPSTNPQVPTSFLWDGGYVKTQSPIPGTSGSTEHVIIVNVPGFLMEPINPEPTFIRLGHDVNSDHFLEINGGQTTWQVPHDALVAACELLWAKALEAKLPLKSIACVNPSDANSFPYQLSDGTSAVISVKASNLLAASEGKRITICPLCEAKVPNMRSHIGQHILCALSNTPENVSLKEPVGSVLPCGFCGRSGLPECSITIKVPANGPPVWETKCIYQHTFKYGFAETGSKNKPCRNVPLKCALCHPTLPPEPGKSTCRTPVVSVDAVWRYNMVDHILNGHEEYSVPGHRVSGVALLAVVWENIRLTDLEQTAARIQKEHWQVGQEGDKENVPSSGSRTRKRPGLESAASLPSKRPHTSVQPLQFARTLIA</sequence>
<gene>
    <name evidence="3" type="ORF">HD556DRAFT_1451725</name>
</gene>
<evidence type="ECO:0000256" key="1">
    <source>
        <dbReference type="SAM" id="MobiDB-lite"/>
    </source>
</evidence>
<feature type="compositionally biased region" description="Basic and acidic residues" evidence="1">
    <location>
        <begin position="421"/>
        <end position="432"/>
    </location>
</feature>
<keyword evidence="2" id="KW-0812">Transmembrane</keyword>
<feature type="transmembrane region" description="Helical" evidence="2">
    <location>
        <begin position="39"/>
        <end position="61"/>
    </location>
</feature>
<dbReference type="GeneID" id="64601780"/>
<evidence type="ECO:0000313" key="3">
    <source>
        <dbReference type="EMBL" id="KAG1784492.1"/>
    </source>
</evidence>
<evidence type="ECO:0000256" key="2">
    <source>
        <dbReference type="SAM" id="Phobius"/>
    </source>
</evidence>
<dbReference type="Proteomes" id="UP000719766">
    <property type="component" value="Unassembled WGS sequence"/>
</dbReference>
<evidence type="ECO:0000313" key="4">
    <source>
        <dbReference type="Proteomes" id="UP000719766"/>
    </source>
</evidence>
<reference evidence="3" key="1">
    <citation type="journal article" date="2020" name="New Phytol.">
        <title>Comparative genomics reveals dynamic genome evolution in host specialist ectomycorrhizal fungi.</title>
        <authorList>
            <person name="Lofgren L.A."/>
            <person name="Nguyen N.H."/>
            <person name="Vilgalys R."/>
            <person name="Ruytinx J."/>
            <person name="Liao H.L."/>
            <person name="Branco S."/>
            <person name="Kuo A."/>
            <person name="LaButti K."/>
            <person name="Lipzen A."/>
            <person name="Andreopoulos W."/>
            <person name="Pangilinan J."/>
            <person name="Riley R."/>
            <person name="Hundley H."/>
            <person name="Na H."/>
            <person name="Barry K."/>
            <person name="Grigoriev I.V."/>
            <person name="Stajich J.E."/>
            <person name="Kennedy P.G."/>
        </authorList>
    </citation>
    <scope>NUCLEOTIDE SEQUENCE</scope>
    <source>
        <strain evidence="3">S12</strain>
    </source>
</reference>
<protein>
    <submittedName>
        <fullName evidence="3">Uncharacterized protein</fullName>
    </submittedName>
</protein>
<proteinExistence type="predicted"/>
<accession>A0A9P7A8R6</accession>